<dbReference type="RefSeq" id="WP_346759704.1">
    <property type="nucleotide sequence ID" value="NZ_JAUJEB010000004.1"/>
</dbReference>
<dbReference type="Gene3D" id="3.30.565.10">
    <property type="entry name" value="Histidine kinase-like ATPase, C-terminal domain"/>
    <property type="match status" value="1"/>
</dbReference>
<evidence type="ECO:0000256" key="4">
    <source>
        <dbReference type="ARBA" id="ARBA00022475"/>
    </source>
</evidence>
<dbReference type="InterPro" id="IPR011006">
    <property type="entry name" value="CheY-like_superfamily"/>
</dbReference>
<dbReference type="PRINTS" id="PR00344">
    <property type="entry name" value="BCTRLSENSOR"/>
</dbReference>
<dbReference type="InterPro" id="IPR004358">
    <property type="entry name" value="Sig_transdc_His_kin-like_C"/>
</dbReference>
<dbReference type="InterPro" id="IPR036890">
    <property type="entry name" value="HATPase_C_sf"/>
</dbReference>
<evidence type="ECO:0000256" key="10">
    <source>
        <dbReference type="ARBA" id="ARBA00023012"/>
    </source>
</evidence>
<keyword evidence="7" id="KW-0547">Nucleotide-binding</keyword>
<evidence type="ECO:0000256" key="12">
    <source>
        <dbReference type="PROSITE-ProRule" id="PRU00110"/>
    </source>
</evidence>
<accession>A0ABT8LC76</accession>
<dbReference type="InterPro" id="IPR036097">
    <property type="entry name" value="HisK_dim/P_sf"/>
</dbReference>
<evidence type="ECO:0000313" key="18">
    <source>
        <dbReference type="EMBL" id="MDN5214370.1"/>
    </source>
</evidence>
<feature type="domain" description="Histidine kinase" evidence="15">
    <location>
        <begin position="370"/>
        <end position="591"/>
    </location>
</feature>
<dbReference type="Pfam" id="PF00072">
    <property type="entry name" value="Response_reg"/>
    <property type="match status" value="1"/>
</dbReference>
<keyword evidence="11 14" id="KW-0472">Membrane</keyword>
<dbReference type="SUPFAM" id="SSF55874">
    <property type="entry name" value="ATPase domain of HSP90 chaperone/DNA topoisomerase II/histidine kinase"/>
    <property type="match status" value="1"/>
</dbReference>
<evidence type="ECO:0000256" key="11">
    <source>
        <dbReference type="ARBA" id="ARBA00023136"/>
    </source>
</evidence>
<dbReference type="InterPro" id="IPR003594">
    <property type="entry name" value="HATPase_dom"/>
</dbReference>
<dbReference type="EMBL" id="JAUJEB010000004">
    <property type="protein sequence ID" value="MDN5214370.1"/>
    <property type="molecule type" value="Genomic_DNA"/>
</dbReference>
<dbReference type="InterPro" id="IPR001789">
    <property type="entry name" value="Sig_transdc_resp-reg_receiver"/>
</dbReference>
<dbReference type="CDD" id="cd16922">
    <property type="entry name" value="HATPase_EvgS-ArcB-TorS-like"/>
    <property type="match status" value="1"/>
</dbReference>
<dbReference type="InterPro" id="IPR003661">
    <property type="entry name" value="HisK_dim/P_dom"/>
</dbReference>
<feature type="domain" description="Response regulatory" evidence="16">
    <location>
        <begin position="615"/>
        <end position="733"/>
    </location>
</feature>
<keyword evidence="4" id="KW-1003">Cell membrane</keyword>
<dbReference type="Gene3D" id="3.40.50.2300">
    <property type="match status" value="1"/>
</dbReference>
<evidence type="ECO:0000313" key="19">
    <source>
        <dbReference type="Proteomes" id="UP001172083"/>
    </source>
</evidence>
<dbReference type="GO" id="GO:0005524">
    <property type="term" value="F:ATP binding"/>
    <property type="evidence" value="ECO:0007669"/>
    <property type="project" value="UniProtKB-KW"/>
</dbReference>
<dbReference type="Pfam" id="PF02518">
    <property type="entry name" value="HATPase_c"/>
    <property type="match status" value="1"/>
</dbReference>
<dbReference type="PANTHER" id="PTHR45339:SF1">
    <property type="entry name" value="HYBRID SIGNAL TRANSDUCTION HISTIDINE KINASE J"/>
    <property type="match status" value="1"/>
</dbReference>
<evidence type="ECO:0000256" key="1">
    <source>
        <dbReference type="ARBA" id="ARBA00000085"/>
    </source>
</evidence>
<feature type="transmembrane region" description="Helical" evidence="14">
    <location>
        <begin position="314"/>
        <end position="337"/>
    </location>
</feature>
<evidence type="ECO:0000256" key="3">
    <source>
        <dbReference type="ARBA" id="ARBA00012438"/>
    </source>
</evidence>
<protein>
    <recommendedName>
        <fullName evidence="3">histidine kinase</fullName>
        <ecNumber evidence="3">2.7.13.3</ecNumber>
    </recommendedName>
</protein>
<dbReference type="SUPFAM" id="SSF47226">
    <property type="entry name" value="Histidine-containing phosphotransfer domain, HPT domain"/>
    <property type="match status" value="1"/>
</dbReference>
<dbReference type="EC" id="2.7.13.3" evidence="3"/>
<evidence type="ECO:0000256" key="5">
    <source>
        <dbReference type="ARBA" id="ARBA00022553"/>
    </source>
</evidence>
<dbReference type="Gene3D" id="1.10.287.130">
    <property type="match status" value="1"/>
</dbReference>
<dbReference type="Pfam" id="PF00512">
    <property type="entry name" value="HisKA"/>
    <property type="match status" value="1"/>
</dbReference>
<dbReference type="SUPFAM" id="SSF47384">
    <property type="entry name" value="Homodimeric domain of signal transducing histidine kinase"/>
    <property type="match status" value="1"/>
</dbReference>
<evidence type="ECO:0000256" key="14">
    <source>
        <dbReference type="SAM" id="Phobius"/>
    </source>
</evidence>
<sequence length="882" mass="99406">MTGEPKSASIKTKVMIGFGLIICGVLFVGFIAYKSFNLLVSSIDQISQPDTKVILLNKIVRDIAEAEIILRESTLRSDVAGLEPFFVYTDSVNNRLDSLRVLSKNEPETMVMLDSITFLINEKLQGADGYVKLYSRQKSTDYYKKAIKEITAKEIAAPESDTILLGDQGPINIDSAVLVLDSITNLRVEKEKKGFLRSKKRKREDSIKRAEEQAKAREQIESVLDEINKSKEKEVAVVPVQSAVVTDTVTKIIADIKREEQQSEYAITLKELEIIDNNSLILNQVKFLINEMEAVEANEHRQNIIKARETSNNAIMIIIGTGILGTFSGIMFIYIIFNDITKRNYYRRLLVKAREKAIKEGKAKEDFLANMSHEIRTPLNAILGFSEQLSNTSLEKTQNDYLQAITSSSSHLLATVNDVLDFSKIQANKLSIEEIPFKLINVVKDVYATLILKAEQKNIKLKYSFDEKLNQVLAGDPFRLKQILLNLANNGIKFTDKGYVEIKAILEKEFKTKLIARIEVNDTGIGIAEENIHKIFEGFSQSDSSTTRKYGGTGLGLSISKKLVELQHGTLEVKSEVNKGSSFVVELTFKKAKDFKPLPQENTLPFSDQIFDDYKVLVVDDDKLNLQLTEIIFKKWGLKSDFVMNGKEATEKLEQDYYHLIITDIQMPEFSGIDLAKHVRALSDPKKSQTAILAFTANVMKDDIQKYLDSGINDYLLKPFKEAHLFNKIVSALKIDVKGDPKSNGHLERAPKQPVTKAPDPLYNLDEILQFTGERNESLLEVLESFLYNTKNSLLMMDSGVKNKDWQKVSMMAHKMLPSFQHLQVSSMIPILKKLESINGHSQSSEIGPLVQKVETGAKEVMKALKKEIISLKQELSAKQLP</sequence>
<dbReference type="PANTHER" id="PTHR45339">
    <property type="entry name" value="HYBRID SIGNAL TRANSDUCTION HISTIDINE KINASE J"/>
    <property type="match status" value="1"/>
</dbReference>
<keyword evidence="6 14" id="KW-0812">Transmembrane</keyword>
<evidence type="ECO:0000256" key="13">
    <source>
        <dbReference type="PROSITE-ProRule" id="PRU00169"/>
    </source>
</evidence>
<comment type="caution">
    <text evidence="18">The sequence shown here is derived from an EMBL/GenBank/DDBJ whole genome shotgun (WGS) entry which is preliminary data.</text>
</comment>
<organism evidence="18 19">
    <name type="scientific">Agaribacillus aureus</name>
    <dbReference type="NCBI Taxonomy" id="3051825"/>
    <lineage>
        <taxon>Bacteria</taxon>
        <taxon>Pseudomonadati</taxon>
        <taxon>Bacteroidota</taxon>
        <taxon>Cytophagia</taxon>
        <taxon>Cytophagales</taxon>
        <taxon>Splendidivirgaceae</taxon>
        <taxon>Agaribacillus</taxon>
    </lineage>
</organism>
<evidence type="ECO:0000259" key="15">
    <source>
        <dbReference type="PROSITE" id="PS50109"/>
    </source>
</evidence>
<keyword evidence="8 18" id="KW-0067">ATP-binding</keyword>
<gene>
    <name evidence="18" type="ORF">QQ020_19985</name>
</gene>
<keyword evidence="5 13" id="KW-0597">Phosphoprotein</keyword>
<reference evidence="18" key="1">
    <citation type="submission" date="2023-06" db="EMBL/GenBank/DDBJ databases">
        <title>Genomic of Agaribacillus aureum.</title>
        <authorList>
            <person name="Wang G."/>
        </authorList>
    </citation>
    <scope>NUCLEOTIDE SEQUENCE</scope>
    <source>
        <strain evidence="18">BMA12</strain>
    </source>
</reference>
<evidence type="ECO:0000256" key="6">
    <source>
        <dbReference type="ARBA" id="ARBA00022692"/>
    </source>
</evidence>
<evidence type="ECO:0000256" key="9">
    <source>
        <dbReference type="ARBA" id="ARBA00022989"/>
    </source>
</evidence>
<feature type="domain" description="HPt" evidence="17">
    <location>
        <begin position="775"/>
        <end position="879"/>
    </location>
</feature>
<dbReference type="Proteomes" id="UP001172083">
    <property type="component" value="Unassembled WGS sequence"/>
</dbReference>
<comment type="subcellular location">
    <subcellularLocation>
        <location evidence="2">Cell membrane</location>
        <topology evidence="2">Multi-pass membrane protein</topology>
    </subcellularLocation>
</comment>
<proteinExistence type="predicted"/>
<keyword evidence="19" id="KW-1185">Reference proteome</keyword>
<feature type="transmembrane region" description="Helical" evidence="14">
    <location>
        <begin position="12"/>
        <end position="33"/>
    </location>
</feature>
<name>A0ABT8LC76_9BACT</name>
<dbReference type="SUPFAM" id="SSF52172">
    <property type="entry name" value="CheY-like"/>
    <property type="match status" value="1"/>
</dbReference>
<evidence type="ECO:0000256" key="2">
    <source>
        <dbReference type="ARBA" id="ARBA00004651"/>
    </source>
</evidence>
<dbReference type="InterPro" id="IPR036641">
    <property type="entry name" value="HPT_dom_sf"/>
</dbReference>
<evidence type="ECO:0000256" key="7">
    <source>
        <dbReference type="ARBA" id="ARBA00022741"/>
    </source>
</evidence>
<feature type="modified residue" description="Phosphohistidine" evidence="12">
    <location>
        <position position="814"/>
    </location>
</feature>
<dbReference type="CDD" id="cd17546">
    <property type="entry name" value="REC_hyHK_CKI1_RcsC-like"/>
    <property type="match status" value="1"/>
</dbReference>
<dbReference type="InterPro" id="IPR008207">
    <property type="entry name" value="Sig_transdc_His_kin_Hpt_dom"/>
</dbReference>
<keyword evidence="10" id="KW-0902">Two-component regulatory system</keyword>
<dbReference type="SMART" id="SM00448">
    <property type="entry name" value="REC"/>
    <property type="match status" value="1"/>
</dbReference>
<feature type="modified residue" description="4-aspartylphosphate" evidence="13">
    <location>
        <position position="664"/>
    </location>
</feature>
<evidence type="ECO:0000259" key="17">
    <source>
        <dbReference type="PROSITE" id="PS50894"/>
    </source>
</evidence>
<dbReference type="Gene3D" id="1.20.120.160">
    <property type="entry name" value="HPT domain"/>
    <property type="match status" value="1"/>
</dbReference>
<evidence type="ECO:0000256" key="8">
    <source>
        <dbReference type="ARBA" id="ARBA00022840"/>
    </source>
</evidence>
<evidence type="ECO:0000259" key="16">
    <source>
        <dbReference type="PROSITE" id="PS50110"/>
    </source>
</evidence>
<dbReference type="SMART" id="SM00387">
    <property type="entry name" value="HATPase_c"/>
    <property type="match status" value="1"/>
</dbReference>
<keyword evidence="9 14" id="KW-1133">Transmembrane helix</keyword>
<dbReference type="PROSITE" id="PS50894">
    <property type="entry name" value="HPT"/>
    <property type="match status" value="1"/>
</dbReference>
<dbReference type="SMART" id="SM00388">
    <property type="entry name" value="HisKA"/>
    <property type="match status" value="1"/>
</dbReference>
<dbReference type="CDD" id="cd00082">
    <property type="entry name" value="HisKA"/>
    <property type="match status" value="1"/>
</dbReference>
<dbReference type="InterPro" id="IPR005467">
    <property type="entry name" value="His_kinase_dom"/>
</dbReference>
<dbReference type="PROSITE" id="PS50109">
    <property type="entry name" value="HIS_KIN"/>
    <property type="match status" value="1"/>
</dbReference>
<dbReference type="PROSITE" id="PS50110">
    <property type="entry name" value="RESPONSE_REGULATORY"/>
    <property type="match status" value="1"/>
</dbReference>
<comment type="catalytic activity">
    <reaction evidence="1">
        <text>ATP + protein L-histidine = ADP + protein N-phospho-L-histidine.</text>
        <dbReference type="EC" id="2.7.13.3"/>
    </reaction>
</comment>